<evidence type="ECO:0000313" key="3">
    <source>
        <dbReference type="Proteomes" id="UP001642487"/>
    </source>
</evidence>
<gene>
    <name evidence="2" type="ORF">CITCOLO1_LOCUS16172</name>
</gene>
<name>A0ABP0YUB8_9ROSI</name>
<feature type="non-terminal residue" evidence="2">
    <location>
        <position position="84"/>
    </location>
</feature>
<evidence type="ECO:0000313" key="2">
    <source>
        <dbReference type="EMBL" id="CAK9323956.1"/>
    </source>
</evidence>
<feature type="region of interest" description="Disordered" evidence="1">
    <location>
        <begin position="1"/>
        <end position="25"/>
    </location>
</feature>
<feature type="compositionally biased region" description="Polar residues" evidence="1">
    <location>
        <begin position="10"/>
        <end position="25"/>
    </location>
</feature>
<reference evidence="2 3" key="1">
    <citation type="submission" date="2024-03" db="EMBL/GenBank/DDBJ databases">
        <authorList>
            <person name="Gkanogiannis A."/>
            <person name="Becerra Lopez-Lavalle L."/>
        </authorList>
    </citation>
    <scope>NUCLEOTIDE SEQUENCE [LARGE SCALE GENOMIC DNA]</scope>
</reference>
<dbReference type="EMBL" id="OZ021740">
    <property type="protein sequence ID" value="CAK9323956.1"/>
    <property type="molecule type" value="Genomic_DNA"/>
</dbReference>
<feature type="region of interest" description="Disordered" evidence="1">
    <location>
        <begin position="47"/>
        <end position="84"/>
    </location>
</feature>
<accession>A0ABP0YUB8</accession>
<dbReference type="Proteomes" id="UP001642487">
    <property type="component" value="Chromosome 6"/>
</dbReference>
<evidence type="ECO:0000256" key="1">
    <source>
        <dbReference type="SAM" id="MobiDB-lite"/>
    </source>
</evidence>
<protein>
    <submittedName>
        <fullName evidence="2">Uncharacterized protein</fullName>
    </submittedName>
</protein>
<organism evidence="2 3">
    <name type="scientific">Citrullus colocynthis</name>
    <name type="common">colocynth</name>
    <dbReference type="NCBI Taxonomy" id="252529"/>
    <lineage>
        <taxon>Eukaryota</taxon>
        <taxon>Viridiplantae</taxon>
        <taxon>Streptophyta</taxon>
        <taxon>Embryophyta</taxon>
        <taxon>Tracheophyta</taxon>
        <taxon>Spermatophyta</taxon>
        <taxon>Magnoliopsida</taxon>
        <taxon>eudicotyledons</taxon>
        <taxon>Gunneridae</taxon>
        <taxon>Pentapetalae</taxon>
        <taxon>rosids</taxon>
        <taxon>fabids</taxon>
        <taxon>Cucurbitales</taxon>
        <taxon>Cucurbitaceae</taxon>
        <taxon>Benincaseae</taxon>
        <taxon>Citrullus</taxon>
    </lineage>
</organism>
<keyword evidence="3" id="KW-1185">Reference proteome</keyword>
<sequence>MPKRHRETRGNNQQPLAAISDTSNQQPFTKDLLDMLHQLLNKTNQPSVILTGNGHQGNQKPLALHTQTHPSEWIVDSGASDHMT</sequence>
<proteinExistence type="predicted"/>